<evidence type="ECO:0000313" key="3">
    <source>
        <dbReference type="Proteomes" id="UP000199026"/>
    </source>
</evidence>
<gene>
    <name evidence="2" type="ORF">SAMN05444486_102119</name>
</gene>
<sequence length="61" mass="6228">MTSKSIFLSAAALAMIASLSACGSRNAGENLVQVQMSEASYQNLYGGYANTCDSVAGDACN</sequence>
<dbReference type="PROSITE" id="PS51257">
    <property type="entry name" value="PROKAR_LIPOPROTEIN"/>
    <property type="match status" value="1"/>
</dbReference>
<keyword evidence="1" id="KW-0732">Signal</keyword>
<dbReference type="EMBL" id="FNPR01000002">
    <property type="protein sequence ID" value="SDY42305.1"/>
    <property type="molecule type" value="Genomic_DNA"/>
</dbReference>
<organism evidence="2 3">
    <name type="scientific">Lentibacter algarum</name>
    <dbReference type="NCBI Taxonomy" id="576131"/>
    <lineage>
        <taxon>Bacteria</taxon>
        <taxon>Pseudomonadati</taxon>
        <taxon>Pseudomonadota</taxon>
        <taxon>Alphaproteobacteria</taxon>
        <taxon>Rhodobacterales</taxon>
        <taxon>Roseobacteraceae</taxon>
        <taxon>Lentibacter</taxon>
    </lineage>
</organism>
<accession>A0A1H3JS18</accession>
<evidence type="ECO:0000313" key="2">
    <source>
        <dbReference type="EMBL" id="SDY42305.1"/>
    </source>
</evidence>
<keyword evidence="3" id="KW-1185">Reference proteome</keyword>
<feature type="chain" id="PRO_5011673612" description="Lipoprotein" evidence="1">
    <location>
        <begin position="24"/>
        <end position="61"/>
    </location>
</feature>
<dbReference type="AlphaFoldDB" id="A0A1H3JS18"/>
<feature type="signal peptide" evidence="1">
    <location>
        <begin position="1"/>
        <end position="23"/>
    </location>
</feature>
<reference evidence="2 3" key="1">
    <citation type="submission" date="2016-10" db="EMBL/GenBank/DDBJ databases">
        <authorList>
            <person name="de Groot N.N."/>
        </authorList>
    </citation>
    <scope>NUCLEOTIDE SEQUENCE [LARGE SCALE GENOMIC DNA]</scope>
    <source>
        <strain evidence="2 3">DSM 24677</strain>
    </source>
</reference>
<proteinExistence type="predicted"/>
<evidence type="ECO:0000256" key="1">
    <source>
        <dbReference type="SAM" id="SignalP"/>
    </source>
</evidence>
<dbReference type="GeneID" id="78124197"/>
<dbReference type="STRING" id="576131.SAMN05444486_102119"/>
<dbReference type="RefSeq" id="WP_089889392.1">
    <property type="nucleotide sequence ID" value="NZ_CALJFH010000008.1"/>
</dbReference>
<dbReference type="Proteomes" id="UP000199026">
    <property type="component" value="Unassembled WGS sequence"/>
</dbReference>
<name>A0A1H3JS18_9RHOB</name>
<evidence type="ECO:0008006" key="4">
    <source>
        <dbReference type="Google" id="ProtNLM"/>
    </source>
</evidence>
<protein>
    <recommendedName>
        <fullName evidence="4">Lipoprotein</fullName>
    </recommendedName>
</protein>